<comment type="caution">
    <text evidence="1">The sequence shown here is derived from an EMBL/GenBank/DDBJ whole genome shotgun (WGS) entry which is preliminary data.</text>
</comment>
<evidence type="ECO:0000313" key="1">
    <source>
        <dbReference type="EMBL" id="GFY09916.1"/>
    </source>
</evidence>
<evidence type="ECO:0000313" key="2">
    <source>
        <dbReference type="Proteomes" id="UP000887159"/>
    </source>
</evidence>
<name>A0A8X6SCW6_TRICX</name>
<accession>A0A8X6SCW6</accession>
<dbReference type="EMBL" id="BMAU01021292">
    <property type="protein sequence ID" value="GFY09916.1"/>
    <property type="molecule type" value="Genomic_DNA"/>
</dbReference>
<sequence>MLQIAVSSVKSVANRNESCHSVILPSVPSTYLDRHTSDNVSQIQLEIGKSSSVKVRIKEEHVEDEADEIIINIRSKPSSVHVQQFNELRKQNTCISEDSSAGNSLYLFPKESTEKISSDEVDVSFNTSKSLENPDAYSECISESTICRRMDKNSSLGKCDKLGIDQPSIDTDCSSDFISQSLVSEKSVNGSPFCAKTGLNVHPTDKVFSSDIISQTQRKMLQTMETSNPITSSTTASHQESTICANTDLDICLIDLDCSSPVKQTVPNEKNNNLISSSTFNLKTETFYSSSQSSGSNFCDNLILNSVKASSNIINESSSNDGIMKSIENLVEFSDESNSSELIDVPHSFIDEDQNSLDQKLYEMSDVSDSSGSDDEFSDEDVEGFLDHVSSYLSHFNDKLKLSDEDGNEDSVEYVEKCFECTSKAVWDIVLSYKEKKEGNSEKFSESEKIISKPIILDGDSSDVIDSRSFNVNENEETTCTQTLTVERMNSRPVTTSNIDSVTVALNEITPEENTSSPTVIFEKITSRSIISDDTNLCNMTDSVSTAMNKITSEKEREESTCSEDVIFERISTPVSCDTDPNNMIEFKSVINKSISEKENTNNQTATFNGIPSRPVIPLHKDPCNATDSEENTCRQTGVFEGTTPGQVTSNNSVPIVSEEETTATSERIISEPIAKRPLLPTSNIGIHHHVMKNEFKLTPPIHHRYSDLNRNYSLGDLNMDISSPIQSSPSLTGSPIDLKMDSSISNSPVAGQFSAVPSALNLPNRSNHHRLPRSRHSKCVCLPPRSLKASVGNAAFDTINVLLLILEWNVDWLVQQQKNHDPPPISNPVRKVINVYENIDDYYNTYIFSFDVA</sequence>
<proteinExistence type="predicted"/>
<dbReference type="Proteomes" id="UP000887159">
    <property type="component" value="Unassembled WGS sequence"/>
</dbReference>
<reference evidence="1" key="1">
    <citation type="submission" date="2020-08" db="EMBL/GenBank/DDBJ databases">
        <title>Multicomponent nature underlies the extraordinary mechanical properties of spider dragline silk.</title>
        <authorList>
            <person name="Kono N."/>
            <person name="Nakamura H."/>
            <person name="Mori M."/>
            <person name="Yoshida Y."/>
            <person name="Ohtoshi R."/>
            <person name="Malay A.D."/>
            <person name="Moran D.A.P."/>
            <person name="Tomita M."/>
            <person name="Numata K."/>
            <person name="Arakawa K."/>
        </authorList>
    </citation>
    <scope>NUCLEOTIDE SEQUENCE</scope>
</reference>
<protein>
    <submittedName>
        <fullName evidence="1">AAA_11 domain-containing protein</fullName>
    </submittedName>
</protein>
<keyword evidence="2" id="KW-1185">Reference proteome</keyword>
<gene>
    <name evidence="1" type="primary">AVEN_77924_1</name>
    <name evidence="1" type="ORF">TNCV_3698781</name>
</gene>
<organism evidence="1 2">
    <name type="scientific">Trichonephila clavipes</name>
    <name type="common">Golden silk orbweaver</name>
    <name type="synonym">Nephila clavipes</name>
    <dbReference type="NCBI Taxonomy" id="2585209"/>
    <lineage>
        <taxon>Eukaryota</taxon>
        <taxon>Metazoa</taxon>
        <taxon>Ecdysozoa</taxon>
        <taxon>Arthropoda</taxon>
        <taxon>Chelicerata</taxon>
        <taxon>Arachnida</taxon>
        <taxon>Araneae</taxon>
        <taxon>Araneomorphae</taxon>
        <taxon>Entelegynae</taxon>
        <taxon>Araneoidea</taxon>
        <taxon>Nephilidae</taxon>
        <taxon>Trichonephila</taxon>
    </lineage>
</organism>
<dbReference type="AlphaFoldDB" id="A0A8X6SCW6"/>